<feature type="region of interest" description="Disordered" evidence="1">
    <location>
        <begin position="1"/>
        <end position="30"/>
    </location>
</feature>
<dbReference type="Proteomes" id="UP001499882">
    <property type="component" value="Unassembled WGS sequence"/>
</dbReference>
<evidence type="ECO:0000313" key="4">
    <source>
        <dbReference type="Proteomes" id="UP001499882"/>
    </source>
</evidence>
<organism evidence="3 4">
    <name type="scientific">Nocardioides endophyticus</name>
    <dbReference type="NCBI Taxonomy" id="1353775"/>
    <lineage>
        <taxon>Bacteria</taxon>
        <taxon>Bacillati</taxon>
        <taxon>Actinomycetota</taxon>
        <taxon>Actinomycetes</taxon>
        <taxon>Propionibacteriales</taxon>
        <taxon>Nocardioidaceae</taxon>
        <taxon>Nocardioides</taxon>
    </lineage>
</organism>
<feature type="transmembrane region" description="Helical" evidence="2">
    <location>
        <begin position="38"/>
        <end position="60"/>
    </location>
</feature>
<keyword evidence="2" id="KW-1133">Transmembrane helix</keyword>
<keyword evidence="2" id="KW-0472">Membrane</keyword>
<gene>
    <name evidence="3" type="ORF">GCM10023350_17680</name>
</gene>
<comment type="caution">
    <text evidence="3">The sequence shown here is derived from an EMBL/GenBank/DDBJ whole genome shotgun (WGS) entry which is preliminary data.</text>
</comment>
<evidence type="ECO:0008006" key="5">
    <source>
        <dbReference type="Google" id="ProtNLM"/>
    </source>
</evidence>
<evidence type="ECO:0000256" key="1">
    <source>
        <dbReference type="SAM" id="MobiDB-lite"/>
    </source>
</evidence>
<dbReference type="EMBL" id="BAABKN010000012">
    <property type="protein sequence ID" value="GAA4734529.1"/>
    <property type="molecule type" value="Genomic_DNA"/>
</dbReference>
<reference evidence="4" key="1">
    <citation type="journal article" date="2019" name="Int. J. Syst. Evol. Microbiol.">
        <title>The Global Catalogue of Microorganisms (GCM) 10K type strain sequencing project: providing services to taxonomists for standard genome sequencing and annotation.</title>
        <authorList>
            <consortium name="The Broad Institute Genomics Platform"/>
            <consortium name="The Broad Institute Genome Sequencing Center for Infectious Disease"/>
            <person name="Wu L."/>
            <person name="Ma J."/>
        </authorList>
    </citation>
    <scope>NUCLEOTIDE SEQUENCE [LARGE SCALE GENOMIC DNA]</scope>
    <source>
        <strain evidence="4">JCM 18532</strain>
    </source>
</reference>
<sequence>MRDPLDELENFTDPGLTMSPLPASEVRRRGTRMRRRNNALAAIGGVAVVAIIATPLAMAATGNRTDTTPPVTNPSPSWVTKIPAGFPLAEGLPTPVQTSASYDSPVTDVCAGAGWGPTGSYEVQQATYTESEGGSTHTLALYPTAGEAELALTALSAEMQACVLQTEGKQRWVGVLPSDDGDQSLVYANHYSDGGDVDAVQLVRVGNAILQATTSSLGAPAEDTAALVQERSAPVIDAMCAFAADPC</sequence>
<dbReference type="RefSeq" id="WP_345526396.1">
    <property type="nucleotide sequence ID" value="NZ_BAABKN010000012.1"/>
</dbReference>
<evidence type="ECO:0000313" key="3">
    <source>
        <dbReference type="EMBL" id="GAA4734529.1"/>
    </source>
</evidence>
<keyword evidence="2" id="KW-0812">Transmembrane</keyword>
<name>A0ABP8YPD0_9ACTN</name>
<keyword evidence="4" id="KW-1185">Reference proteome</keyword>
<evidence type="ECO:0000256" key="2">
    <source>
        <dbReference type="SAM" id="Phobius"/>
    </source>
</evidence>
<proteinExistence type="predicted"/>
<protein>
    <recommendedName>
        <fullName evidence="5">Sensor domain-containing protein</fullName>
    </recommendedName>
</protein>
<feature type="compositionally biased region" description="Acidic residues" evidence="1">
    <location>
        <begin position="1"/>
        <end position="10"/>
    </location>
</feature>
<accession>A0ABP8YPD0</accession>